<dbReference type="OrthoDB" id="7635497at2759"/>
<accession>A0A164TJJ7</accession>
<reference evidence="1 2" key="1">
    <citation type="submission" date="2016-03" db="EMBL/GenBank/DDBJ databases">
        <title>EvidentialGene: Evidence-directed Construction of Genes on Genomes.</title>
        <authorList>
            <person name="Gilbert D.G."/>
            <person name="Choi J.-H."/>
            <person name="Mockaitis K."/>
            <person name="Colbourne J."/>
            <person name="Pfrender M."/>
        </authorList>
    </citation>
    <scope>NUCLEOTIDE SEQUENCE [LARGE SCALE GENOMIC DNA]</scope>
    <source>
        <strain evidence="1 2">Xinb3</strain>
        <tissue evidence="1">Complete organism</tissue>
    </source>
</reference>
<dbReference type="EMBL" id="LRGB01001784">
    <property type="protein sequence ID" value="KZS10511.1"/>
    <property type="molecule type" value="Genomic_DNA"/>
</dbReference>
<organism evidence="1 2">
    <name type="scientific">Daphnia magna</name>
    <dbReference type="NCBI Taxonomy" id="35525"/>
    <lineage>
        <taxon>Eukaryota</taxon>
        <taxon>Metazoa</taxon>
        <taxon>Ecdysozoa</taxon>
        <taxon>Arthropoda</taxon>
        <taxon>Crustacea</taxon>
        <taxon>Branchiopoda</taxon>
        <taxon>Diplostraca</taxon>
        <taxon>Cladocera</taxon>
        <taxon>Anomopoda</taxon>
        <taxon>Daphniidae</taxon>
        <taxon>Daphnia</taxon>
    </lineage>
</organism>
<dbReference type="Proteomes" id="UP000076858">
    <property type="component" value="Unassembled WGS sequence"/>
</dbReference>
<sequence length="161" mass="18379">MPNSCVESETHTIVCVLHVDEKVNQTEKIILLKESTLAKCKEAEIVYRFRFNSKFAKIKLPTCFSNTVGYHVKCYSNYISVKQEQIQLAKQNAIELQNESEVNHSAEPASPSIDCGNTDYGKTAKIKCKPNMLNIVAGEKGYWLSLRRYESSAPWKKLRSW</sequence>
<keyword evidence="2" id="KW-1185">Reference proteome</keyword>
<dbReference type="AlphaFoldDB" id="A0A164TJJ7"/>
<comment type="caution">
    <text evidence="1">The sequence shown here is derived from an EMBL/GenBank/DDBJ whole genome shotgun (WGS) entry which is preliminary data.</text>
</comment>
<protein>
    <submittedName>
        <fullName evidence="1">Uncharacterized protein</fullName>
    </submittedName>
</protein>
<evidence type="ECO:0000313" key="1">
    <source>
        <dbReference type="EMBL" id="KZS10511.1"/>
    </source>
</evidence>
<evidence type="ECO:0000313" key="2">
    <source>
        <dbReference type="Proteomes" id="UP000076858"/>
    </source>
</evidence>
<gene>
    <name evidence="1" type="ORF">APZ42_025016</name>
</gene>
<proteinExistence type="predicted"/>
<name>A0A164TJJ7_9CRUS</name>